<proteinExistence type="inferred from homology"/>
<evidence type="ECO:0000256" key="2">
    <source>
        <dbReference type="ARBA" id="ARBA00006184"/>
    </source>
</evidence>
<dbReference type="InterPro" id="IPR027417">
    <property type="entry name" value="P-loop_NTPase"/>
</dbReference>
<dbReference type="SUPFAM" id="SSF52540">
    <property type="entry name" value="P-loop containing nucleoside triphosphate hydrolases"/>
    <property type="match status" value="1"/>
</dbReference>
<dbReference type="InterPro" id="IPR036390">
    <property type="entry name" value="WH_DNA-bd_sf"/>
</dbReference>
<evidence type="ECO:0000256" key="6">
    <source>
        <dbReference type="ARBA" id="ARBA00023306"/>
    </source>
</evidence>
<keyword evidence="10" id="KW-1185">Reference proteome</keyword>
<evidence type="ECO:0000256" key="1">
    <source>
        <dbReference type="ARBA" id="ARBA00004123"/>
    </source>
</evidence>
<dbReference type="PANTHER" id="PTHR10763">
    <property type="entry name" value="CELL DIVISION CONTROL PROTEIN 6-RELATED"/>
    <property type="match status" value="1"/>
</dbReference>
<protein>
    <recommendedName>
        <fullName evidence="7">Cell division control protein</fullName>
    </recommendedName>
</protein>
<dbReference type="SUPFAM" id="SSF46785">
    <property type="entry name" value="Winged helix' DNA-binding domain"/>
    <property type="match status" value="1"/>
</dbReference>
<gene>
    <name evidence="11" type="primary">LOC104754893</name>
</gene>
<reference evidence="10" key="1">
    <citation type="journal article" date="2014" name="Nat. Commun.">
        <title>The emerging biofuel crop Camelina sativa retains a highly undifferentiated hexaploid genome structure.</title>
        <authorList>
            <person name="Kagale S."/>
            <person name="Koh C."/>
            <person name="Nixon J."/>
            <person name="Bollina V."/>
            <person name="Clarke W.E."/>
            <person name="Tuteja R."/>
            <person name="Spillane C."/>
            <person name="Robinson S.J."/>
            <person name="Links M.G."/>
            <person name="Clarke C."/>
            <person name="Higgins E.E."/>
            <person name="Huebert T."/>
            <person name="Sharpe A.G."/>
            <person name="Parkin I.A."/>
        </authorList>
    </citation>
    <scope>NUCLEOTIDE SEQUENCE [LARGE SCALE GENOMIC DNA]</scope>
    <source>
        <strain evidence="10">cv. DH55</strain>
    </source>
</reference>
<dbReference type="RefSeq" id="XP_010475479.1">
    <property type="nucleotide sequence ID" value="XM_010477177.2"/>
</dbReference>
<dbReference type="Pfam" id="PF13401">
    <property type="entry name" value="AAA_22"/>
    <property type="match status" value="1"/>
</dbReference>
<evidence type="ECO:0000256" key="3">
    <source>
        <dbReference type="ARBA" id="ARBA00022618"/>
    </source>
</evidence>
<comment type="subcellular location">
    <subcellularLocation>
        <location evidence="1">Nucleus</location>
    </subcellularLocation>
</comment>
<evidence type="ECO:0000256" key="7">
    <source>
        <dbReference type="PIRNR" id="PIRNR001767"/>
    </source>
</evidence>
<comment type="similarity">
    <text evidence="2 7">Belongs to the CDC6/cdc18 family.</text>
</comment>
<evidence type="ECO:0000259" key="9">
    <source>
        <dbReference type="SMART" id="SM01074"/>
    </source>
</evidence>
<dbReference type="PIRSF" id="PIRSF001767">
    <property type="entry name" value="Cdc6"/>
    <property type="match status" value="1"/>
</dbReference>
<dbReference type="GeneID" id="104754893"/>
<organism evidence="10 11">
    <name type="scientific">Camelina sativa</name>
    <name type="common">False flax</name>
    <name type="synonym">Myagrum sativum</name>
    <dbReference type="NCBI Taxonomy" id="90675"/>
    <lineage>
        <taxon>Eukaryota</taxon>
        <taxon>Viridiplantae</taxon>
        <taxon>Streptophyta</taxon>
        <taxon>Embryophyta</taxon>
        <taxon>Tracheophyta</taxon>
        <taxon>Spermatophyta</taxon>
        <taxon>Magnoliopsida</taxon>
        <taxon>eudicotyledons</taxon>
        <taxon>Gunneridae</taxon>
        <taxon>Pentapetalae</taxon>
        <taxon>rosids</taxon>
        <taxon>malvids</taxon>
        <taxon>Brassicales</taxon>
        <taxon>Brassicaceae</taxon>
        <taxon>Camelineae</taxon>
        <taxon>Camelina</taxon>
    </lineage>
</organism>
<dbReference type="InterPro" id="IPR036388">
    <property type="entry name" value="WH-like_DNA-bd_sf"/>
</dbReference>
<feature type="region of interest" description="Disordered" evidence="8">
    <location>
        <begin position="50"/>
        <end position="76"/>
    </location>
</feature>
<dbReference type="InterPro" id="IPR016314">
    <property type="entry name" value="Cdc6/18"/>
</dbReference>
<dbReference type="SMART" id="SM01074">
    <property type="entry name" value="Cdc6_C"/>
    <property type="match status" value="1"/>
</dbReference>
<evidence type="ECO:0000256" key="8">
    <source>
        <dbReference type="SAM" id="MobiDB-lite"/>
    </source>
</evidence>
<evidence type="ECO:0000256" key="5">
    <source>
        <dbReference type="ARBA" id="ARBA00023242"/>
    </source>
</evidence>
<feature type="domain" description="Cdc6 C-terminal" evidence="9">
    <location>
        <begin position="408"/>
        <end position="487"/>
    </location>
</feature>
<dbReference type="Pfam" id="PF09079">
    <property type="entry name" value="WHD_Cdc6"/>
    <property type="match status" value="1"/>
</dbReference>
<dbReference type="InterPro" id="IPR050311">
    <property type="entry name" value="ORC1/CDC6"/>
</dbReference>
<evidence type="ECO:0000313" key="10">
    <source>
        <dbReference type="Proteomes" id="UP000694864"/>
    </source>
</evidence>
<keyword evidence="5" id="KW-0539">Nucleus</keyword>
<accession>A0ABM0WSC9</accession>
<keyword evidence="3" id="KW-0132">Cell division</keyword>
<dbReference type="InterPro" id="IPR054425">
    <property type="entry name" value="Cdc6_ORC1-like_ATPase_lid"/>
</dbReference>
<dbReference type="Proteomes" id="UP000694864">
    <property type="component" value="Chromosome 17"/>
</dbReference>
<reference evidence="11" key="2">
    <citation type="submission" date="2025-08" db="UniProtKB">
        <authorList>
            <consortium name="RefSeq"/>
        </authorList>
    </citation>
    <scope>IDENTIFICATION</scope>
    <source>
        <tissue evidence="11">Leaf</tissue>
    </source>
</reference>
<evidence type="ECO:0000313" key="11">
    <source>
        <dbReference type="RefSeq" id="XP_010475479.1"/>
    </source>
</evidence>
<name>A0ABM0WSC9_CAMSA</name>
<dbReference type="Gene3D" id="1.10.8.60">
    <property type="match status" value="1"/>
</dbReference>
<dbReference type="Gene3D" id="1.10.10.10">
    <property type="entry name" value="Winged helix-like DNA-binding domain superfamily/Winged helix DNA-binding domain"/>
    <property type="match status" value="1"/>
</dbReference>
<dbReference type="InterPro" id="IPR049945">
    <property type="entry name" value="AAA_22"/>
</dbReference>
<dbReference type="Gene3D" id="3.40.50.300">
    <property type="entry name" value="P-loop containing nucleotide triphosphate hydrolases"/>
    <property type="match status" value="1"/>
</dbReference>
<evidence type="ECO:0000256" key="4">
    <source>
        <dbReference type="ARBA" id="ARBA00022705"/>
    </source>
</evidence>
<dbReference type="PANTHER" id="PTHR10763:SF26">
    <property type="entry name" value="CELL DIVISION CONTROL PROTEIN 6 HOMOLOG"/>
    <property type="match status" value="1"/>
</dbReference>
<keyword evidence="6" id="KW-0131">Cell cycle</keyword>
<dbReference type="Pfam" id="PF22606">
    <property type="entry name" value="Cdc6-ORC-like_ATPase_lid"/>
    <property type="match status" value="1"/>
</dbReference>
<dbReference type="InterPro" id="IPR015163">
    <property type="entry name" value="Cdc6_C"/>
</dbReference>
<sequence length="498" mass="55203">MPTIAGPSLSSYKPRVAAVTDESAIPRKKRKLRSNSAAVNLPSENLLITTPKKWKSKSKSHRPNSVSNSRISEKEDINKTLTNPVNLGEENLSNWNPRDDEQMRAVKEALHVSKAPSTIVCRDDEQTQVLEFAKGCIDQRKAGSLYICGCPGTGKSLSMEKVVQQVSDWSHQEGLPQVDTLSVNCTSLSKTTDIFSKILGVNEPGKKANGFSSPLQHLQFLFSQKPESSSSRMMLIIADEMDNLITKDRGVLHDLFMLTTLPFSRCILIGVANAIDLAHRFLPKLKSLNCKPLVITFRAYSKDQILRILQERLMVFPYVAFQSKALELCARKVAAASGDMRKALCVCRSALEILETEINGSTGQELHGPTSDDPVVRMDHMATALSKTFKSPVVETIQSLPQHQQIIVCSAAKAFRGNKKDSTVGELNKLYLEICKSWMISPAGITEFSNMCTVLNDQGILKLGQARGDEIKRVSLRVDESDITYALQGIRFFRNCLM</sequence>
<feature type="compositionally biased region" description="Basic residues" evidence="8">
    <location>
        <begin position="52"/>
        <end position="62"/>
    </location>
</feature>
<dbReference type="CDD" id="cd08768">
    <property type="entry name" value="Cdc6_C"/>
    <property type="match status" value="1"/>
</dbReference>
<keyword evidence="4" id="KW-0235">DNA replication</keyword>